<keyword evidence="2" id="KW-1185">Reference proteome</keyword>
<accession>A0A9J6DXN9</accession>
<sequence>MSSNTYKLRKDTTILVVTGEACGPARGYVIHWSFCLREPRRSFGTRGAAVSIASSEALDARSRELVFQSLGLAWRDAIMVSCQPMRRRAARSPAGGPPAPGMDAHCTWPDLACSTTSPTNTGYLEFSASAPTARANALDIATSSRGRNNC</sequence>
<reference evidence="1" key="2">
    <citation type="submission" date="2021-09" db="EMBL/GenBank/DDBJ databases">
        <authorList>
            <person name="Jia N."/>
            <person name="Wang J."/>
            <person name="Shi W."/>
            <person name="Du L."/>
            <person name="Sun Y."/>
            <person name="Zhan W."/>
            <person name="Jiang J."/>
            <person name="Wang Q."/>
            <person name="Zhang B."/>
            <person name="Ji P."/>
            <person name="Sakyi L.B."/>
            <person name="Cui X."/>
            <person name="Yuan T."/>
            <person name="Jiang B."/>
            <person name="Yang W."/>
            <person name="Lam T.T.-Y."/>
            <person name="Chang Q."/>
            <person name="Ding S."/>
            <person name="Wang X."/>
            <person name="Zhu J."/>
            <person name="Ruan X."/>
            <person name="Zhao L."/>
            <person name="Wei J."/>
            <person name="Que T."/>
            <person name="Du C."/>
            <person name="Cheng J."/>
            <person name="Dai P."/>
            <person name="Han X."/>
            <person name="Huang E."/>
            <person name="Gao Y."/>
            <person name="Liu J."/>
            <person name="Shao H."/>
            <person name="Ye R."/>
            <person name="Li L."/>
            <person name="Wei W."/>
            <person name="Wang X."/>
            <person name="Wang C."/>
            <person name="Huo Q."/>
            <person name="Li W."/>
            <person name="Guo W."/>
            <person name="Chen H."/>
            <person name="Chen S."/>
            <person name="Zhou L."/>
            <person name="Zhou L."/>
            <person name="Ni X."/>
            <person name="Tian J."/>
            <person name="Zhou Y."/>
            <person name="Sheng Y."/>
            <person name="Liu T."/>
            <person name="Pan Y."/>
            <person name="Xia L."/>
            <person name="Li J."/>
            <person name="Zhao F."/>
            <person name="Cao W."/>
        </authorList>
    </citation>
    <scope>NUCLEOTIDE SEQUENCE</scope>
    <source>
        <strain evidence="1">Rmic-2018</strain>
        <tissue evidence="1">Larvae</tissue>
    </source>
</reference>
<evidence type="ECO:0000313" key="1">
    <source>
        <dbReference type="EMBL" id="KAH8026995.1"/>
    </source>
</evidence>
<dbReference type="AlphaFoldDB" id="A0A9J6DXN9"/>
<gene>
    <name evidence="1" type="ORF">HPB51_001310</name>
</gene>
<name>A0A9J6DXN9_RHIMP</name>
<proteinExistence type="predicted"/>
<comment type="caution">
    <text evidence="1">The sequence shown here is derived from an EMBL/GenBank/DDBJ whole genome shotgun (WGS) entry which is preliminary data.</text>
</comment>
<organism evidence="1 2">
    <name type="scientific">Rhipicephalus microplus</name>
    <name type="common">Cattle tick</name>
    <name type="synonym">Boophilus microplus</name>
    <dbReference type="NCBI Taxonomy" id="6941"/>
    <lineage>
        <taxon>Eukaryota</taxon>
        <taxon>Metazoa</taxon>
        <taxon>Ecdysozoa</taxon>
        <taxon>Arthropoda</taxon>
        <taxon>Chelicerata</taxon>
        <taxon>Arachnida</taxon>
        <taxon>Acari</taxon>
        <taxon>Parasitiformes</taxon>
        <taxon>Ixodida</taxon>
        <taxon>Ixodoidea</taxon>
        <taxon>Ixodidae</taxon>
        <taxon>Rhipicephalinae</taxon>
        <taxon>Rhipicephalus</taxon>
        <taxon>Boophilus</taxon>
    </lineage>
</organism>
<dbReference type="Proteomes" id="UP000821866">
    <property type="component" value="Chromosome 4"/>
</dbReference>
<reference evidence="1" key="1">
    <citation type="journal article" date="2020" name="Cell">
        <title>Large-Scale Comparative Analyses of Tick Genomes Elucidate Their Genetic Diversity and Vector Capacities.</title>
        <authorList>
            <consortium name="Tick Genome and Microbiome Consortium (TIGMIC)"/>
            <person name="Jia N."/>
            <person name="Wang J."/>
            <person name="Shi W."/>
            <person name="Du L."/>
            <person name="Sun Y."/>
            <person name="Zhan W."/>
            <person name="Jiang J.F."/>
            <person name="Wang Q."/>
            <person name="Zhang B."/>
            <person name="Ji P."/>
            <person name="Bell-Sakyi L."/>
            <person name="Cui X.M."/>
            <person name="Yuan T.T."/>
            <person name="Jiang B.G."/>
            <person name="Yang W.F."/>
            <person name="Lam T.T."/>
            <person name="Chang Q.C."/>
            <person name="Ding S.J."/>
            <person name="Wang X.J."/>
            <person name="Zhu J.G."/>
            <person name="Ruan X.D."/>
            <person name="Zhao L."/>
            <person name="Wei J.T."/>
            <person name="Ye R.Z."/>
            <person name="Que T.C."/>
            <person name="Du C.H."/>
            <person name="Zhou Y.H."/>
            <person name="Cheng J.X."/>
            <person name="Dai P.F."/>
            <person name="Guo W.B."/>
            <person name="Han X.H."/>
            <person name="Huang E.J."/>
            <person name="Li L.F."/>
            <person name="Wei W."/>
            <person name="Gao Y.C."/>
            <person name="Liu J.Z."/>
            <person name="Shao H.Z."/>
            <person name="Wang X."/>
            <person name="Wang C.C."/>
            <person name="Yang T.C."/>
            <person name="Huo Q.B."/>
            <person name="Li W."/>
            <person name="Chen H.Y."/>
            <person name="Chen S.E."/>
            <person name="Zhou L.G."/>
            <person name="Ni X.B."/>
            <person name="Tian J.H."/>
            <person name="Sheng Y."/>
            <person name="Liu T."/>
            <person name="Pan Y.S."/>
            <person name="Xia L.Y."/>
            <person name="Li J."/>
            <person name="Zhao F."/>
            <person name="Cao W.C."/>
        </authorList>
    </citation>
    <scope>NUCLEOTIDE SEQUENCE</scope>
    <source>
        <strain evidence="1">Rmic-2018</strain>
    </source>
</reference>
<evidence type="ECO:0000313" key="2">
    <source>
        <dbReference type="Proteomes" id="UP000821866"/>
    </source>
</evidence>
<protein>
    <submittedName>
        <fullName evidence="1">Uncharacterized protein</fullName>
    </submittedName>
</protein>
<dbReference type="EMBL" id="JABSTU010000006">
    <property type="protein sequence ID" value="KAH8026995.1"/>
    <property type="molecule type" value="Genomic_DNA"/>
</dbReference>